<feature type="compositionally biased region" description="Basic and acidic residues" evidence="1">
    <location>
        <begin position="40"/>
        <end position="58"/>
    </location>
</feature>
<organism evidence="2 3">
    <name type="scientific">Penicillium malachiteum</name>
    <dbReference type="NCBI Taxonomy" id="1324776"/>
    <lineage>
        <taxon>Eukaryota</taxon>
        <taxon>Fungi</taxon>
        <taxon>Dikarya</taxon>
        <taxon>Ascomycota</taxon>
        <taxon>Pezizomycotina</taxon>
        <taxon>Eurotiomycetes</taxon>
        <taxon>Eurotiomycetidae</taxon>
        <taxon>Eurotiales</taxon>
        <taxon>Aspergillaceae</taxon>
        <taxon>Penicillium</taxon>
    </lineage>
</organism>
<feature type="region of interest" description="Disordered" evidence="1">
    <location>
        <begin position="305"/>
        <end position="331"/>
    </location>
</feature>
<feature type="compositionally biased region" description="Polar residues" evidence="1">
    <location>
        <begin position="252"/>
        <end position="268"/>
    </location>
</feature>
<feature type="compositionally biased region" description="Basic and acidic residues" evidence="1">
    <location>
        <begin position="233"/>
        <end position="245"/>
    </location>
</feature>
<evidence type="ECO:0000313" key="2">
    <source>
        <dbReference type="EMBL" id="KAJ5727298.1"/>
    </source>
</evidence>
<evidence type="ECO:0000256" key="1">
    <source>
        <dbReference type="SAM" id="MobiDB-lite"/>
    </source>
</evidence>
<comment type="caution">
    <text evidence="2">The sequence shown here is derived from an EMBL/GenBank/DDBJ whole genome shotgun (WGS) entry which is preliminary data.</text>
</comment>
<feature type="region of interest" description="Disordered" evidence="1">
    <location>
        <begin position="1"/>
        <end position="116"/>
    </location>
</feature>
<protein>
    <submittedName>
        <fullName evidence="2">Uncharacterized protein</fullName>
    </submittedName>
</protein>
<feature type="compositionally biased region" description="Polar residues" evidence="1">
    <location>
        <begin position="189"/>
        <end position="200"/>
    </location>
</feature>
<keyword evidence="3" id="KW-1185">Reference proteome</keyword>
<feature type="compositionally biased region" description="Low complexity" evidence="1">
    <location>
        <begin position="83"/>
        <end position="95"/>
    </location>
</feature>
<evidence type="ECO:0000313" key="3">
    <source>
        <dbReference type="Proteomes" id="UP001215712"/>
    </source>
</evidence>
<dbReference type="Proteomes" id="UP001215712">
    <property type="component" value="Unassembled WGS sequence"/>
</dbReference>
<gene>
    <name evidence="2" type="ORF">N7493_005118</name>
</gene>
<reference evidence="2" key="2">
    <citation type="submission" date="2023-01" db="EMBL/GenBank/DDBJ databases">
        <authorList>
            <person name="Petersen C."/>
        </authorList>
    </citation>
    <scope>NUCLEOTIDE SEQUENCE</scope>
    <source>
        <strain evidence="2">IBT 17514</strain>
    </source>
</reference>
<accession>A0AAD6HMB6</accession>
<proteinExistence type="predicted"/>
<dbReference type="EMBL" id="JAQJAN010000006">
    <property type="protein sequence ID" value="KAJ5727298.1"/>
    <property type="molecule type" value="Genomic_DNA"/>
</dbReference>
<reference evidence="2" key="1">
    <citation type="journal article" date="2023" name="IMA Fungus">
        <title>Comparative genomic study of the Penicillium genus elucidates a diverse pangenome and 15 lateral gene transfer events.</title>
        <authorList>
            <person name="Petersen C."/>
            <person name="Sorensen T."/>
            <person name="Nielsen M.R."/>
            <person name="Sondergaard T.E."/>
            <person name="Sorensen J.L."/>
            <person name="Fitzpatrick D.A."/>
            <person name="Frisvad J.C."/>
            <person name="Nielsen K.L."/>
        </authorList>
    </citation>
    <scope>NUCLEOTIDE SEQUENCE</scope>
    <source>
        <strain evidence="2">IBT 17514</strain>
    </source>
</reference>
<feature type="region of interest" description="Disordered" evidence="1">
    <location>
        <begin position="186"/>
        <end position="272"/>
    </location>
</feature>
<dbReference type="AlphaFoldDB" id="A0AAD6HMB6"/>
<feature type="compositionally biased region" description="Pro residues" evidence="1">
    <location>
        <begin position="315"/>
        <end position="329"/>
    </location>
</feature>
<name>A0AAD6HMB6_9EURO</name>
<sequence length="495" mass="55162">MEPVMASELTGGDEVKGEHSSRSVSPLDLPGFPDISTANVEKEAGNDHCVDLPLRTESEPAGQESKVVFKPSTTSPAPVGGFSASPAPTASSAPTRVPRQRMNFHTPKSLPKADEPLQPDQLRELFRCAPCIRKSYNNYFTAHGHLRTEHHSLIFEKNDKGELRFPDDVLASNVPSWRERLKAFENRQRQNSVQSSTVRSHAQGEDQGVQGGRAREPEPKRKIVMPMQAVKRPAKETEQRPSAEIKKKKQTDTYTVPQNTSTRNMSRPTQRRNRAPALLTSGLPPIGQAQIEAQTQAQTQAQLHFHVQSQSQAPPDDPLFVPQPGPPPRVSETIPEGQFEDFSTLFNANGSVANENDFHGYTGGTIPLPGPSVPFHVNQTSGMQLVNSSPISYEDIAQMESFLDQNPVRMLSRPPESMPQHHPNIFHPRGLMEFIRSITVQINRLNKALLETRACGRNLDIQSAMTRCLVRLYQLRMTCLDMENVFRRDSMLHGT</sequence>